<gene>
    <name evidence="7" type="ORF">ACFQVC_22900</name>
</gene>
<protein>
    <submittedName>
        <fullName evidence="7">TetR/AcrR family transcriptional regulator</fullName>
    </submittedName>
</protein>
<keyword evidence="1" id="KW-0805">Transcription regulation</keyword>
<dbReference type="InterPro" id="IPR036271">
    <property type="entry name" value="Tet_transcr_reg_TetR-rel_C_sf"/>
</dbReference>
<feature type="compositionally biased region" description="Low complexity" evidence="5">
    <location>
        <begin position="14"/>
        <end position="24"/>
    </location>
</feature>
<dbReference type="EMBL" id="JBHTCF010000010">
    <property type="protein sequence ID" value="MFC7307064.1"/>
    <property type="molecule type" value="Genomic_DNA"/>
</dbReference>
<feature type="DNA-binding region" description="H-T-H motif" evidence="4">
    <location>
        <begin position="48"/>
        <end position="67"/>
    </location>
</feature>
<reference evidence="8" key="1">
    <citation type="journal article" date="2019" name="Int. J. Syst. Evol. Microbiol.">
        <title>The Global Catalogue of Microorganisms (GCM) 10K type strain sequencing project: providing services to taxonomists for standard genome sequencing and annotation.</title>
        <authorList>
            <consortium name="The Broad Institute Genomics Platform"/>
            <consortium name="The Broad Institute Genome Sequencing Center for Infectious Disease"/>
            <person name="Wu L."/>
            <person name="Ma J."/>
        </authorList>
    </citation>
    <scope>NUCLEOTIDE SEQUENCE [LARGE SCALE GENOMIC DNA]</scope>
    <source>
        <strain evidence="8">SYNS20</strain>
    </source>
</reference>
<dbReference type="Proteomes" id="UP001596523">
    <property type="component" value="Unassembled WGS sequence"/>
</dbReference>
<dbReference type="InterPro" id="IPR009057">
    <property type="entry name" value="Homeodomain-like_sf"/>
</dbReference>
<dbReference type="Pfam" id="PF00440">
    <property type="entry name" value="TetR_N"/>
    <property type="match status" value="1"/>
</dbReference>
<feature type="domain" description="HTH tetR-type" evidence="6">
    <location>
        <begin position="25"/>
        <end position="85"/>
    </location>
</feature>
<dbReference type="PANTHER" id="PTHR30055">
    <property type="entry name" value="HTH-TYPE TRANSCRIPTIONAL REGULATOR RUTR"/>
    <property type="match status" value="1"/>
</dbReference>
<keyword evidence="8" id="KW-1185">Reference proteome</keyword>
<accession>A0ABW2JN38</accession>
<evidence type="ECO:0000256" key="5">
    <source>
        <dbReference type="SAM" id="MobiDB-lite"/>
    </source>
</evidence>
<dbReference type="InterPro" id="IPR001647">
    <property type="entry name" value="HTH_TetR"/>
</dbReference>
<dbReference type="RefSeq" id="WP_381833333.1">
    <property type="nucleotide sequence ID" value="NZ_JBHTCF010000010.1"/>
</dbReference>
<comment type="caution">
    <text evidence="7">The sequence shown here is derived from an EMBL/GenBank/DDBJ whole genome shotgun (WGS) entry which is preliminary data.</text>
</comment>
<dbReference type="InterPro" id="IPR011075">
    <property type="entry name" value="TetR_C"/>
</dbReference>
<dbReference type="Gene3D" id="1.10.10.60">
    <property type="entry name" value="Homeodomain-like"/>
    <property type="match status" value="1"/>
</dbReference>
<feature type="compositionally biased region" description="Polar residues" evidence="5">
    <location>
        <begin position="1"/>
        <end position="11"/>
    </location>
</feature>
<evidence type="ECO:0000256" key="1">
    <source>
        <dbReference type="ARBA" id="ARBA00023015"/>
    </source>
</evidence>
<dbReference type="Pfam" id="PF16859">
    <property type="entry name" value="TetR_C_11"/>
    <property type="match status" value="1"/>
</dbReference>
<evidence type="ECO:0000259" key="6">
    <source>
        <dbReference type="PROSITE" id="PS50977"/>
    </source>
</evidence>
<evidence type="ECO:0000256" key="4">
    <source>
        <dbReference type="PROSITE-ProRule" id="PRU00335"/>
    </source>
</evidence>
<organism evidence="7 8">
    <name type="scientific">Streptomyces monticola</name>
    <dbReference type="NCBI Taxonomy" id="2666263"/>
    <lineage>
        <taxon>Bacteria</taxon>
        <taxon>Bacillati</taxon>
        <taxon>Actinomycetota</taxon>
        <taxon>Actinomycetes</taxon>
        <taxon>Kitasatosporales</taxon>
        <taxon>Streptomycetaceae</taxon>
        <taxon>Streptomyces</taxon>
    </lineage>
</organism>
<sequence>MKVGDSSSGHAQNGPARAPGRPRSAAADEAVLGAALDLLIERGAGRVSVEQVARRAEVTRATVYRRFPTLTELLVRAIEWEYRDTAAGAFDWPDTDAMITAWAEQLSSLRARSLVRRLYATVDDLPELLAAYQRAHGAHRGEAVRATLERARAAGQFPPDSDLEVLQHILSGAALQHLAAHPGAVGTADLKTYLLAVLRQAGYRPSRSRAARRGRDEGQDRRTR</sequence>
<dbReference type="InterPro" id="IPR050109">
    <property type="entry name" value="HTH-type_TetR-like_transc_reg"/>
</dbReference>
<dbReference type="PANTHER" id="PTHR30055:SF148">
    <property type="entry name" value="TETR-FAMILY TRANSCRIPTIONAL REGULATOR"/>
    <property type="match status" value="1"/>
</dbReference>
<feature type="region of interest" description="Disordered" evidence="5">
    <location>
        <begin position="1"/>
        <end position="24"/>
    </location>
</feature>
<dbReference type="PROSITE" id="PS50977">
    <property type="entry name" value="HTH_TETR_2"/>
    <property type="match status" value="1"/>
</dbReference>
<dbReference type="Gene3D" id="1.10.357.10">
    <property type="entry name" value="Tetracycline Repressor, domain 2"/>
    <property type="match status" value="1"/>
</dbReference>
<dbReference type="SUPFAM" id="SSF46689">
    <property type="entry name" value="Homeodomain-like"/>
    <property type="match status" value="1"/>
</dbReference>
<keyword evidence="2 4" id="KW-0238">DNA-binding</keyword>
<name>A0ABW2JN38_9ACTN</name>
<dbReference type="SUPFAM" id="SSF48498">
    <property type="entry name" value="Tetracyclin repressor-like, C-terminal domain"/>
    <property type="match status" value="1"/>
</dbReference>
<evidence type="ECO:0000313" key="7">
    <source>
        <dbReference type="EMBL" id="MFC7307064.1"/>
    </source>
</evidence>
<keyword evidence="3" id="KW-0804">Transcription</keyword>
<evidence type="ECO:0000256" key="2">
    <source>
        <dbReference type="ARBA" id="ARBA00023125"/>
    </source>
</evidence>
<proteinExistence type="predicted"/>
<evidence type="ECO:0000256" key="3">
    <source>
        <dbReference type="ARBA" id="ARBA00023163"/>
    </source>
</evidence>
<evidence type="ECO:0000313" key="8">
    <source>
        <dbReference type="Proteomes" id="UP001596523"/>
    </source>
</evidence>
<dbReference type="PRINTS" id="PR00455">
    <property type="entry name" value="HTHTETR"/>
</dbReference>